<evidence type="ECO:0000256" key="1">
    <source>
        <dbReference type="ARBA" id="ARBA00004123"/>
    </source>
</evidence>
<keyword evidence="2" id="KW-0479">Metal-binding</keyword>
<dbReference type="GO" id="GO:0005667">
    <property type="term" value="C:transcription regulator complex"/>
    <property type="evidence" value="ECO:0007669"/>
    <property type="project" value="TreeGrafter"/>
</dbReference>
<dbReference type="AlphaFoldDB" id="A0A224L190"/>
<evidence type="ECO:0000256" key="7">
    <source>
        <dbReference type="ARBA" id="ARBA00023242"/>
    </source>
</evidence>
<dbReference type="STRING" id="7266.A0A224L190"/>
<keyword evidence="13" id="KW-1185">Reference proteome</keyword>
<feature type="domain" description="C2H2-type" evidence="10">
    <location>
        <begin position="594"/>
        <end position="623"/>
    </location>
</feature>
<keyword evidence="4 8" id="KW-0863">Zinc-finger</keyword>
<dbReference type="InterPro" id="IPR036236">
    <property type="entry name" value="Znf_C2H2_sf"/>
</dbReference>
<keyword evidence="3" id="KW-0677">Repeat</keyword>
<keyword evidence="7" id="KW-0539">Nucleus</keyword>
<reference evidence="12" key="3">
    <citation type="submission" date="2018-01" db="EMBL/GenBank/DDBJ databases">
        <authorList>
            <person name="Gaut B.S."/>
            <person name="Morton B.R."/>
            <person name="Clegg M.T."/>
            <person name="Duvall M.R."/>
        </authorList>
    </citation>
    <scope>NUCLEOTIDE SEQUENCE</scope>
</reference>
<dbReference type="PANTHER" id="PTHR14003">
    <property type="entry name" value="TRANSCRIPTIONAL REPRESSOR PROTEIN YY"/>
    <property type="match status" value="1"/>
</dbReference>
<dbReference type="FunFam" id="3.30.160.60:FF:000104">
    <property type="entry name" value="Transcriptional repressor protein YY1"/>
    <property type="match status" value="1"/>
</dbReference>
<name>A0A224L190_DROGU</name>
<protein>
    <submittedName>
        <fullName evidence="12">Blast:Polycomb protein PHO</fullName>
    </submittedName>
    <submittedName>
        <fullName evidence="11">PHOL</fullName>
    </submittedName>
</protein>
<dbReference type="GO" id="GO:0031519">
    <property type="term" value="C:PcG protein complex"/>
    <property type="evidence" value="ECO:0007669"/>
    <property type="project" value="TreeGrafter"/>
</dbReference>
<dbReference type="OrthoDB" id="10264072at2759"/>
<evidence type="ECO:0000256" key="9">
    <source>
        <dbReference type="SAM" id="MobiDB-lite"/>
    </source>
</evidence>
<dbReference type="PROSITE" id="PS00028">
    <property type="entry name" value="ZINC_FINGER_C2H2_1"/>
    <property type="match status" value="4"/>
</dbReference>
<dbReference type="FunFam" id="3.30.160.60:FF:001498">
    <property type="entry name" value="Zinc finger protein 404"/>
    <property type="match status" value="1"/>
</dbReference>
<dbReference type="PROSITE" id="PS50157">
    <property type="entry name" value="ZINC_FINGER_C2H2_2"/>
    <property type="match status" value="4"/>
</dbReference>
<evidence type="ECO:0000313" key="11">
    <source>
        <dbReference type="EMBL" id="CRL92690.1"/>
    </source>
</evidence>
<dbReference type="Pfam" id="PF00096">
    <property type="entry name" value="zf-C2H2"/>
    <property type="match status" value="3"/>
</dbReference>
<dbReference type="GO" id="GO:0000981">
    <property type="term" value="F:DNA-binding transcription factor activity, RNA polymerase II-specific"/>
    <property type="evidence" value="ECO:0007669"/>
    <property type="project" value="TreeGrafter"/>
</dbReference>
<dbReference type="FunFam" id="3.30.160.60:FF:000163">
    <property type="entry name" value="transcriptional repressor protein YY1"/>
    <property type="match status" value="1"/>
</dbReference>
<evidence type="ECO:0000313" key="12">
    <source>
        <dbReference type="EMBL" id="SPP76845.1"/>
    </source>
</evidence>
<dbReference type="EMBL" id="OUUW01000002">
    <property type="protein sequence ID" value="SPP76845.1"/>
    <property type="molecule type" value="Genomic_DNA"/>
</dbReference>
<proteinExistence type="predicted"/>
<sequence>MTSHHHSVGVGGGNFPPQLQLQHQHQLRAPIVKNLSLAAAAVPLPMTSSSSSSGHGTNASSMYFTQVLQQPPTAIVDHEPYTSVLQPAGGGSESFLIEEIIDDYEDETNIVVDTGEFFISGDVYEYYPAVDRLGRFTSGAVAEADAVPPPIIMQQTSEDEDYIDEDAMRMSSSCDGDEEDADEESDAVPAMTNAFEIASEVLTTLEATNIKEEQLESDFYMKTAEDSNSSNAQDFKDLKLFGNSSRVERRASAATKRWKQTKVPIRITQDEFNVTLWSSLNSEDEEEEEEDLDDPQVSVVHPVVSSSTSTEASSSNMPKLIIDEHIISNNMHHDVLSDGIGNEYVILPDPFSASAVTDVEEVVNAFMGDVKGEEDSQPLSEQFIYADNHLDEAYGSIELIENMPHNVELIPVPAAAPPPPQAMTGGTKTSRCPTAAQLSLPKLVLQNSSTNVRLKSSTGSQAKAAKRQLSIASAPVVGLNAASQPPPLVTPRILARPRATTMTKTAASLANQVAASSQTADGAAAGAAAEEDEEPKFRCTHRGCNKEFRNHSAMRKHMHTHGPRGHVCNVCGKSFVESSKLKRHQLVHTGEKPFECTFEGCGKRFSLDFNLRTHVRIHTGDRPYHCPIDGCSKCFAQSTNLKSHMLTHTKPKRKWPRAPQVNSKSSPQVNNKTPLVARYGRLEFGEDPRLVYVEQNEEMGSVLLDGTSTTS</sequence>
<dbReference type="Gene3D" id="3.30.160.60">
    <property type="entry name" value="Classic Zinc Finger"/>
    <property type="match status" value="4"/>
</dbReference>
<dbReference type="InterPro" id="IPR013087">
    <property type="entry name" value="Znf_C2H2_type"/>
</dbReference>
<organism evidence="11">
    <name type="scientific">Drosophila guanche</name>
    <name type="common">Fruit fly</name>
    <dbReference type="NCBI Taxonomy" id="7266"/>
    <lineage>
        <taxon>Eukaryota</taxon>
        <taxon>Metazoa</taxon>
        <taxon>Ecdysozoa</taxon>
        <taxon>Arthropoda</taxon>
        <taxon>Hexapoda</taxon>
        <taxon>Insecta</taxon>
        <taxon>Pterygota</taxon>
        <taxon>Neoptera</taxon>
        <taxon>Endopterygota</taxon>
        <taxon>Diptera</taxon>
        <taxon>Brachycera</taxon>
        <taxon>Muscomorpha</taxon>
        <taxon>Ephydroidea</taxon>
        <taxon>Drosophilidae</taxon>
        <taxon>Drosophila</taxon>
        <taxon>Sophophora</taxon>
    </lineage>
</organism>
<evidence type="ECO:0000256" key="3">
    <source>
        <dbReference type="ARBA" id="ARBA00022737"/>
    </source>
</evidence>
<feature type="domain" description="C2H2-type" evidence="10">
    <location>
        <begin position="624"/>
        <end position="653"/>
    </location>
</feature>
<evidence type="ECO:0000256" key="5">
    <source>
        <dbReference type="ARBA" id="ARBA00022833"/>
    </source>
</evidence>
<evidence type="ECO:0000313" key="13">
    <source>
        <dbReference type="Proteomes" id="UP000268350"/>
    </source>
</evidence>
<dbReference type="GO" id="GO:0008270">
    <property type="term" value="F:zinc ion binding"/>
    <property type="evidence" value="ECO:0007669"/>
    <property type="project" value="UniProtKB-KW"/>
</dbReference>
<reference evidence="13" key="4">
    <citation type="submission" date="2018-01" db="EMBL/GenBank/DDBJ databases">
        <authorList>
            <person name="Alioto T."/>
            <person name="Alioto T."/>
        </authorList>
    </citation>
    <scope>NUCLEOTIDE SEQUENCE [LARGE SCALE GENOMIC DNA]</scope>
</reference>
<dbReference type="GO" id="GO:0000978">
    <property type="term" value="F:RNA polymerase II cis-regulatory region sequence-specific DNA binding"/>
    <property type="evidence" value="ECO:0007669"/>
    <property type="project" value="TreeGrafter"/>
</dbReference>
<dbReference type="SMART" id="SM00355">
    <property type="entry name" value="ZnF_C2H2"/>
    <property type="match status" value="4"/>
</dbReference>
<dbReference type="GO" id="GO:0000785">
    <property type="term" value="C:chromatin"/>
    <property type="evidence" value="ECO:0007669"/>
    <property type="project" value="TreeGrafter"/>
</dbReference>
<feature type="compositionally biased region" description="Polar residues" evidence="9">
    <location>
        <begin position="660"/>
        <end position="671"/>
    </location>
</feature>
<comment type="subcellular location">
    <subcellularLocation>
        <location evidence="1">Nucleus</location>
    </subcellularLocation>
</comment>
<evidence type="ECO:0000256" key="4">
    <source>
        <dbReference type="ARBA" id="ARBA00022771"/>
    </source>
</evidence>
<feature type="domain" description="C2H2-type" evidence="10">
    <location>
        <begin position="566"/>
        <end position="593"/>
    </location>
</feature>
<gene>
    <name evidence="11" type="primary">Phol</name>
    <name evidence="12" type="ORF">DGUA_6G007444</name>
</gene>
<dbReference type="OMA" id="DVYEYYP"/>
<reference evidence="11" key="2">
    <citation type="submission" date="2017-07" db="EMBL/GenBank/DDBJ databases">
        <title>Adaptive selection and coevolution at the proteins of the Polycomb repressive complexes in Drosophila.</title>
        <authorList>
            <person name="Calvo-Martin J.M."/>
            <person name="Librado P."/>
            <person name="Aguade M."/>
            <person name="Papaceit M."/>
            <person name="Segarra C."/>
        </authorList>
    </citation>
    <scope>NUCLEOTIDE SEQUENCE</scope>
    <source>
        <strain evidence="11">GB6</strain>
    </source>
</reference>
<evidence type="ECO:0000256" key="2">
    <source>
        <dbReference type="ARBA" id="ARBA00022723"/>
    </source>
</evidence>
<feature type="region of interest" description="Disordered" evidence="9">
    <location>
        <begin position="651"/>
        <end position="671"/>
    </location>
</feature>
<evidence type="ECO:0000256" key="6">
    <source>
        <dbReference type="ARBA" id="ARBA00023125"/>
    </source>
</evidence>
<accession>A0A224L190</accession>
<keyword evidence="6" id="KW-0238">DNA-binding</keyword>
<dbReference type="PANTHER" id="PTHR14003:SF19">
    <property type="entry name" value="YY2 TRANSCRIPTION FACTOR"/>
    <property type="match status" value="1"/>
</dbReference>
<keyword evidence="5" id="KW-0862">Zinc</keyword>
<evidence type="ECO:0000256" key="8">
    <source>
        <dbReference type="PROSITE-ProRule" id="PRU00042"/>
    </source>
</evidence>
<evidence type="ECO:0000259" key="10">
    <source>
        <dbReference type="PROSITE" id="PS50157"/>
    </source>
</evidence>
<feature type="domain" description="C2H2-type" evidence="10">
    <location>
        <begin position="537"/>
        <end position="561"/>
    </location>
</feature>
<dbReference type="EMBL" id="LN864794">
    <property type="protein sequence ID" value="CRL92690.1"/>
    <property type="molecule type" value="Genomic_DNA"/>
</dbReference>
<reference evidence="11" key="1">
    <citation type="submission" date="2015-05" db="EMBL/GenBank/DDBJ databases">
        <authorList>
            <person name="Wang D.B."/>
            <person name="Wang M."/>
        </authorList>
    </citation>
    <scope>NUCLEOTIDE SEQUENCE</scope>
    <source>
        <strain evidence="11">GB6</strain>
    </source>
</reference>
<dbReference type="Proteomes" id="UP000268350">
    <property type="component" value="Unassembled WGS sequence"/>
</dbReference>
<dbReference type="SUPFAM" id="SSF57667">
    <property type="entry name" value="beta-beta-alpha zinc fingers"/>
    <property type="match status" value="3"/>
</dbReference>